<dbReference type="PROSITE" id="PS00545">
    <property type="entry name" value="ALDOSE_1_EPIMERASE"/>
    <property type="match status" value="1"/>
</dbReference>
<dbReference type="PANTHER" id="PTHR10091:SF0">
    <property type="entry name" value="GALACTOSE MUTAROTASE"/>
    <property type="match status" value="1"/>
</dbReference>
<gene>
    <name evidence="12" type="ordered locus">Caka_0808</name>
</gene>
<dbReference type="Proteomes" id="UP000000925">
    <property type="component" value="Chromosome"/>
</dbReference>
<feature type="active site" description="Proton donor" evidence="9">
    <location>
        <position position="180"/>
    </location>
</feature>
<dbReference type="UniPathway" id="UPA00242"/>
<feature type="binding site" evidence="11">
    <location>
        <begin position="180"/>
        <end position="182"/>
    </location>
    <ligand>
        <name>beta-D-galactose</name>
        <dbReference type="ChEBI" id="CHEBI:27667"/>
    </ligand>
</feature>
<evidence type="ECO:0000256" key="4">
    <source>
        <dbReference type="ARBA" id="ARBA00013185"/>
    </source>
</evidence>
<dbReference type="GO" id="GO:0030246">
    <property type="term" value="F:carbohydrate binding"/>
    <property type="evidence" value="ECO:0007669"/>
    <property type="project" value="InterPro"/>
</dbReference>
<dbReference type="InterPro" id="IPR014718">
    <property type="entry name" value="GH-type_carb-bd"/>
</dbReference>
<evidence type="ECO:0000256" key="10">
    <source>
        <dbReference type="PIRSR" id="PIRSR005096-2"/>
    </source>
</evidence>
<comment type="catalytic activity">
    <reaction evidence="1 8">
        <text>alpha-D-glucose = beta-D-glucose</text>
        <dbReference type="Rhea" id="RHEA:10264"/>
        <dbReference type="ChEBI" id="CHEBI:15903"/>
        <dbReference type="ChEBI" id="CHEBI:17925"/>
        <dbReference type="EC" id="5.1.3.3"/>
    </reaction>
</comment>
<dbReference type="GO" id="GO:0006006">
    <property type="term" value="P:glucose metabolic process"/>
    <property type="evidence" value="ECO:0007669"/>
    <property type="project" value="TreeGrafter"/>
</dbReference>
<comment type="similarity">
    <text evidence="3 8">Belongs to the aldose epimerase family.</text>
</comment>
<dbReference type="HOGENOM" id="CLU_031753_1_1_0"/>
<evidence type="ECO:0000256" key="7">
    <source>
        <dbReference type="ARBA" id="ARBA00023277"/>
    </source>
</evidence>
<dbReference type="AlphaFoldDB" id="D5EQ64"/>
<proteinExistence type="inferred from homology"/>
<organism evidence="12 13">
    <name type="scientific">Coraliomargarita akajimensis (strain DSM 45221 / IAM 15411 / JCM 23193 / KCTC 12865 / 04OKA010-24)</name>
    <dbReference type="NCBI Taxonomy" id="583355"/>
    <lineage>
        <taxon>Bacteria</taxon>
        <taxon>Pseudomonadati</taxon>
        <taxon>Verrucomicrobiota</taxon>
        <taxon>Opitutia</taxon>
        <taxon>Puniceicoccales</taxon>
        <taxon>Coraliomargaritaceae</taxon>
        <taxon>Coraliomargarita</taxon>
    </lineage>
</organism>
<sequence>MSILISLFGTLPNGREASLFTLENANGLRAAITNYGGIIVSLEVADKEGQFADIMLGKDTLDDYVAGHPHFACITGRNAGRIGGASFELDGQRYQLEANNGPNALHGGSKGFHQILWDAEVVTVDGIEKLQLQTVDPDGSNGFPGTVQCTVTYALLDDNSLEITYAATSDKATPFNITNHAYFNLRGEGDGDVKGHHIQILSDAVAAVDEQSTLTGVREPVRKGFNDYREPVQLGSLDELTGNNADIHFFLDNGRTSEPRLAASAYEPESGRLMEVLTTEPGVQFYAALFLDEAGKNGKHYAPATGFCFETQDYADSVHFPEMGGAILQPHKPFESTTIFKFSTRS</sequence>
<evidence type="ECO:0000256" key="2">
    <source>
        <dbReference type="ARBA" id="ARBA00005028"/>
    </source>
</evidence>
<dbReference type="InterPro" id="IPR047215">
    <property type="entry name" value="Galactose_mutarotase-like"/>
</dbReference>
<dbReference type="GO" id="GO:0033499">
    <property type="term" value="P:galactose catabolic process via UDP-galactose, Leloir pathway"/>
    <property type="evidence" value="ECO:0007669"/>
    <property type="project" value="TreeGrafter"/>
</dbReference>
<evidence type="ECO:0000313" key="12">
    <source>
        <dbReference type="EMBL" id="ADE53832.1"/>
    </source>
</evidence>
<dbReference type="eggNOG" id="COG2017">
    <property type="taxonomic scope" value="Bacteria"/>
</dbReference>
<reference evidence="12 13" key="1">
    <citation type="journal article" date="2010" name="Stand. Genomic Sci.">
        <title>Complete genome sequence of Coraliomargarita akajimensis type strain (04OKA010-24).</title>
        <authorList>
            <person name="Mavromatis K."/>
            <person name="Abt B."/>
            <person name="Brambilla E."/>
            <person name="Lapidus A."/>
            <person name="Copeland A."/>
            <person name="Deshpande S."/>
            <person name="Nolan M."/>
            <person name="Lucas S."/>
            <person name="Tice H."/>
            <person name="Cheng J.F."/>
            <person name="Han C."/>
            <person name="Detter J.C."/>
            <person name="Woyke T."/>
            <person name="Goodwin L."/>
            <person name="Pitluck S."/>
            <person name="Held B."/>
            <person name="Brettin T."/>
            <person name="Tapia R."/>
            <person name="Ivanova N."/>
            <person name="Mikhailova N."/>
            <person name="Pati A."/>
            <person name="Liolios K."/>
            <person name="Chen A."/>
            <person name="Palaniappan K."/>
            <person name="Land M."/>
            <person name="Hauser L."/>
            <person name="Chang Y.J."/>
            <person name="Jeffries C.D."/>
            <person name="Rohde M."/>
            <person name="Goker M."/>
            <person name="Bristow J."/>
            <person name="Eisen J.A."/>
            <person name="Markowitz V."/>
            <person name="Hugenholtz P."/>
            <person name="Klenk H.P."/>
            <person name="Kyrpides N.C."/>
        </authorList>
    </citation>
    <scope>NUCLEOTIDE SEQUENCE [LARGE SCALE GENOMIC DNA]</scope>
    <source>
        <strain evidence="13">DSM 45221 / IAM 15411 / JCM 23193 / KCTC 12865</strain>
    </source>
</reference>
<accession>D5EQ64</accession>
<feature type="binding site" evidence="10">
    <location>
        <position position="246"/>
    </location>
    <ligand>
        <name>beta-D-galactose</name>
        <dbReference type="ChEBI" id="CHEBI:27667"/>
    </ligand>
</feature>
<dbReference type="KEGG" id="caa:Caka_0808"/>
<keyword evidence="6 8" id="KW-0413">Isomerase</keyword>
<evidence type="ECO:0000256" key="9">
    <source>
        <dbReference type="PIRSR" id="PIRSR005096-1"/>
    </source>
</evidence>
<evidence type="ECO:0000256" key="8">
    <source>
        <dbReference type="PIRNR" id="PIRNR005096"/>
    </source>
</evidence>
<dbReference type="EC" id="5.1.3.3" evidence="4 8"/>
<evidence type="ECO:0000256" key="5">
    <source>
        <dbReference type="ARBA" id="ARBA00014165"/>
    </source>
</evidence>
<keyword evidence="7 8" id="KW-0119">Carbohydrate metabolism</keyword>
<evidence type="ECO:0000256" key="11">
    <source>
        <dbReference type="PIRSR" id="PIRSR005096-3"/>
    </source>
</evidence>
<evidence type="ECO:0000256" key="3">
    <source>
        <dbReference type="ARBA" id="ARBA00006206"/>
    </source>
</evidence>
<dbReference type="InterPro" id="IPR018052">
    <property type="entry name" value="Ald1_epimerase_CS"/>
</dbReference>
<comment type="pathway">
    <text evidence="2 8">Carbohydrate metabolism; hexose metabolism.</text>
</comment>
<dbReference type="STRING" id="583355.Caka_0808"/>
<dbReference type="PIRSF" id="PIRSF005096">
    <property type="entry name" value="GALM"/>
    <property type="match status" value="1"/>
</dbReference>
<dbReference type="Pfam" id="PF01263">
    <property type="entry name" value="Aldose_epim"/>
    <property type="match status" value="1"/>
</dbReference>
<dbReference type="OrthoDB" id="9779408at2"/>
<dbReference type="InterPro" id="IPR015443">
    <property type="entry name" value="Aldose_1-epimerase"/>
</dbReference>
<feature type="active site" description="Proton acceptor" evidence="9">
    <location>
        <position position="310"/>
    </location>
</feature>
<dbReference type="EMBL" id="CP001998">
    <property type="protein sequence ID" value="ADE53832.1"/>
    <property type="molecule type" value="Genomic_DNA"/>
</dbReference>
<dbReference type="CDD" id="cd09019">
    <property type="entry name" value="galactose_mutarotase_like"/>
    <property type="match status" value="1"/>
</dbReference>
<dbReference type="InterPro" id="IPR008183">
    <property type="entry name" value="Aldose_1/G6P_1-epimerase"/>
</dbReference>
<name>D5EQ64_CORAD</name>
<evidence type="ECO:0000256" key="1">
    <source>
        <dbReference type="ARBA" id="ARBA00001614"/>
    </source>
</evidence>
<dbReference type="GO" id="GO:0004034">
    <property type="term" value="F:aldose 1-epimerase activity"/>
    <property type="evidence" value="ECO:0007669"/>
    <property type="project" value="UniProtKB-EC"/>
</dbReference>
<dbReference type="Gene3D" id="2.70.98.10">
    <property type="match status" value="1"/>
</dbReference>
<evidence type="ECO:0000313" key="13">
    <source>
        <dbReference type="Proteomes" id="UP000000925"/>
    </source>
</evidence>
<protein>
    <recommendedName>
        <fullName evidence="5 8">Aldose 1-epimerase</fullName>
        <ecNumber evidence="4 8">5.1.3.3</ecNumber>
    </recommendedName>
</protein>
<dbReference type="SUPFAM" id="SSF74650">
    <property type="entry name" value="Galactose mutarotase-like"/>
    <property type="match status" value="1"/>
</dbReference>
<dbReference type="PANTHER" id="PTHR10091">
    <property type="entry name" value="ALDOSE-1-EPIMERASE"/>
    <property type="match status" value="1"/>
</dbReference>
<evidence type="ECO:0000256" key="6">
    <source>
        <dbReference type="ARBA" id="ARBA00023235"/>
    </source>
</evidence>
<dbReference type="RefSeq" id="WP_013042556.1">
    <property type="nucleotide sequence ID" value="NC_014008.1"/>
</dbReference>
<dbReference type="InterPro" id="IPR011013">
    <property type="entry name" value="Gal_mutarotase_sf_dom"/>
</dbReference>
<keyword evidence="13" id="KW-1185">Reference proteome</keyword>